<dbReference type="RefSeq" id="XP_071937879.1">
    <property type="nucleotide sequence ID" value="XM_072081778.1"/>
</dbReference>
<dbReference type="AlphaFoldDB" id="A0A6P6WL31"/>
<reference evidence="2" key="2">
    <citation type="submission" date="2025-04" db="UniProtKB">
        <authorList>
            <consortium name="RefSeq"/>
        </authorList>
    </citation>
    <scope>IDENTIFICATION</scope>
    <source>
        <tissue evidence="2 3">Leaves</tissue>
    </source>
</reference>
<accession>A0A6P6WL31</accession>
<gene>
    <name evidence="2 3 4 5 6 7" type="primary">LOC113734051</name>
</gene>
<dbReference type="RefSeq" id="XP_071937877.1">
    <property type="nucleotide sequence ID" value="XM_072081776.1"/>
</dbReference>
<sequence>MQMIPMHLIRGVEAEKLIGVSALDMFEAADDEVMCCSILMHRYLNLEIVQLCSQTFKLYHRVACRIELTRLLCYFKRSSDVINKVTCTKYAVVACYPV</sequence>
<evidence type="ECO:0000313" key="5">
    <source>
        <dbReference type="RefSeq" id="XP_071937879.1"/>
    </source>
</evidence>
<evidence type="ECO:0000313" key="6">
    <source>
        <dbReference type="RefSeq" id="XP_071937880.1"/>
    </source>
</evidence>
<evidence type="ECO:0000313" key="7">
    <source>
        <dbReference type="RefSeq" id="XP_071937881.1"/>
    </source>
</evidence>
<dbReference type="RefSeq" id="XP_071937878.1">
    <property type="nucleotide sequence ID" value="XM_072081777.1"/>
</dbReference>
<dbReference type="GeneID" id="113734051"/>
<dbReference type="RefSeq" id="XP_027116169.1">
    <property type="nucleotide sequence ID" value="XM_027260368.1"/>
</dbReference>
<reference evidence="1" key="1">
    <citation type="journal article" date="2025" name="Foods">
        <title>Unveiling the Microbial Signatures of Arabica Coffee Cherries: Insights into Ripeness Specific Diversity, Functional Traits, and Implications for Quality and Safety.</title>
        <authorList>
            <consortium name="RefSeq"/>
            <person name="Tenea G.N."/>
            <person name="Cifuentes V."/>
            <person name="Reyes P."/>
            <person name="Cevallos-Vallejos M."/>
        </authorList>
    </citation>
    <scope>NUCLEOTIDE SEQUENCE [LARGE SCALE GENOMIC DNA]</scope>
</reference>
<evidence type="ECO:0000313" key="2">
    <source>
        <dbReference type="RefSeq" id="XP_027116169.1"/>
    </source>
</evidence>
<dbReference type="RefSeq" id="XP_071937880.1">
    <property type="nucleotide sequence ID" value="XM_072081779.1"/>
</dbReference>
<name>A0A6P6WL31_COFAR</name>
<evidence type="ECO:0000313" key="4">
    <source>
        <dbReference type="RefSeq" id="XP_071937878.1"/>
    </source>
</evidence>
<evidence type="ECO:0000313" key="3">
    <source>
        <dbReference type="RefSeq" id="XP_071937877.1"/>
    </source>
</evidence>
<proteinExistence type="predicted"/>
<keyword evidence="1" id="KW-1185">Reference proteome</keyword>
<dbReference type="RefSeq" id="XP_071937881.1">
    <property type="nucleotide sequence ID" value="XM_072081780.1"/>
</dbReference>
<dbReference type="Proteomes" id="UP001652660">
    <property type="component" value="Chromosome 3c"/>
</dbReference>
<protein>
    <submittedName>
        <fullName evidence="2">Uncharacterized protein LOC113734051</fullName>
    </submittedName>
    <submittedName>
        <fullName evidence="3 4">Uncharacterized protein isoform X1</fullName>
    </submittedName>
</protein>
<organism evidence="1 2">
    <name type="scientific">Coffea arabica</name>
    <name type="common">Arabian coffee</name>
    <dbReference type="NCBI Taxonomy" id="13443"/>
    <lineage>
        <taxon>Eukaryota</taxon>
        <taxon>Viridiplantae</taxon>
        <taxon>Streptophyta</taxon>
        <taxon>Embryophyta</taxon>
        <taxon>Tracheophyta</taxon>
        <taxon>Spermatophyta</taxon>
        <taxon>Magnoliopsida</taxon>
        <taxon>eudicotyledons</taxon>
        <taxon>Gunneridae</taxon>
        <taxon>Pentapetalae</taxon>
        <taxon>asterids</taxon>
        <taxon>lamiids</taxon>
        <taxon>Gentianales</taxon>
        <taxon>Rubiaceae</taxon>
        <taxon>Ixoroideae</taxon>
        <taxon>Gardenieae complex</taxon>
        <taxon>Bertiereae - Coffeeae clade</taxon>
        <taxon>Coffeeae</taxon>
        <taxon>Coffea</taxon>
    </lineage>
</organism>
<evidence type="ECO:0000313" key="1">
    <source>
        <dbReference type="Proteomes" id="UP001652660"/>
    </source>
</evidence>